<organism evidence="10 11">
    <name type="scientific">Clonorchis sinensis</name>
    <name type="common">Chinese liver fluke</name>
    <dbReference type="NCBI Taxonomy" id="79923"/>
    <lineage>
        <taxon>Eukaryota</taxon>
        <taxon>Metazoa</taxon>
        <taxon>Spiralia</taxon>
        <taxon>Lophotrochozoa</taxon>
        <taxon>Platyhelminthes</taxon>
        <taxon>Trematoda</taxon>
        <taxon>Digenea</taxon>
        <taxon>Opisthorchiida</taxon>
        <taxon>Opisthorchiata</taxon>
        <taxon>Opisthorchiidae</taxon>
        <taxon>Clonorchis</taxon>
    </lineage>
</organism>
<keyword evidence="4 5" id="KW-0103">Bromodomain</keyword>
<feature type="compositionally biased region" description="Polar residues" evidence="7">
    <location>
        <begin position="645"/>
        <end position="657"/>
    </location>
</feature>
<dbReference type="Gene3D" id="1.20.920.10">
    <property type="entry name" value="Bromodomain-like"/>
    <property type="match status" value="1"/>
</dbReference>
<keyword evidence="2" id="KW-0863">Zinc-finger</keyword>
<dbReference type="PANTHER" id="PTHR46453:SF5">
    <property type="entry name" value="PROTEIN KINASE C-BINDING PROTEIN 1 ISOFORM X1"/>
    <property type="match status" value="1"/>
</dbReference>
<feature type="region of interest" description="Disordered" evidence="7">
    <location>
        <begin position="885"/>
        <end position="912"/>
    </location>
</feature>
<reference key="2">
    <citation type="submission" date="2011-10" db="EMBL/GenBank/DDBJ databases">
        <title>The genome and transcriptome sequence of Clonorchis sinensis provide insights into the carcinogenic liver fluke.</title>
        <authorList>
            <person name="Wang X."/>
            <person name="Huang Y."/>
            <person name="Chen W."/>
            <person name="Liu H."/>
            <person name="Guo L."/>
            <person name="Chen Y."/>
            <person name="Luo F."/>
            <person name="Zhou W."/>
            <person name="Sun J."/>
            <person name="Mao Q."/>
            <person name="Liang P."/>
            <person name="Zhou C."/>
            <person name="Tian Y."/>
            <person name="Men J."/>
            <person name="Lv X."/>
            <person name="Huang L."/>
            <person name="Zhou J."/>
            <person name="Hu Y."/>
            <person name="Li R."/>
            <person name="Zhang F."/>
            <person name="Lei H."/>
            <person name="Li X."/>
            <person name="Hu X."/>
            <person name="Liang C."/>
            <person name="Xu J."/>
            <person name="Wu Z."/>
            <person name="Yu X."/>
        </authorList>
    </citation>
    <scope>NUCLEOTIDE SEQUENCE</scope>
    <source>
        <strain>Henan</strain>
    </source>
</reference>
<dbReference type="GO" id="GO:0005634">
    <property type="term" value="C:nucleus"/>
    <property type="evidence" value="ECO:0007669"/>
    <property type="project" value="TreeGrafter"/>
</dbReference>
<feature type="compositionally biased region" description="Basic and acidic residues" evidence="7">
    <location>
        <begin position="189"/>
        <end position="204"/>
    </location>
</feature>
<dbReference type="Gene3D" id="1.10.238.10">
    <property type="entry name" value="EF-hand"/>
    <property type="match status" value="1"/>
</dbReference>
<feature type="region of interest" description="Disordered" evidence="7">
    <location>
        <begin position="529"/>
        <end position="555"/>
    </location>
</feature>
<dbReference type="GO" id="GO:0008270">
    <property type="term" value="F:zinc ion binding"/>
    <property type="evidence" value="ECO:0007669"/>
    <property type="project" value="UniProtKB-KW"/>
</dbReference>
<dbReference type="GO" id="GO:0005737">
    <property type="term" value="C:cytoplasm"/>
    <property type="evidence" value="ECO:0007669"/>
    <property type="project" value="TreeGrafter"/>
</dbReference>
<keyword evidence="1" id="KW-0479">Metal-binding</keyword>
<dbReference type="InterPro" id="IPR044075">
    <property type="entry name" value="PRKCBP1_PHD"/>
</dbReference>
<protein>
    <submittedName>
        <fullName evidence="10">Protein kinase C-binding protein 1</fullName>
    </submittedName>
</protein>
<dbReference type="Gene3D" id="2.30.30.140">
    <property type="match status" value="1"/>
</dbReference>
<feature type="compositionally biased region" description="Low complexity" evidence="7">
    <location>
        <begin position="168"/>
        <end position="186"/>
    </location>
</feature>
<accession>G7YJ97</accession>
<sequence>MGLLRPVRVFLFDALKLTNPKNIRCQCLVATPCLCEYGRRFRWRASSRHINRLDVTESCTFLRVVPFATHTTADSSYTGTQALSQTQLGLNNVGDPAAENFAPSSAVDFDTSPGTPKQINCTSSPKLLERSLTTDVESDLEGSSWQPSDEQDNDAEWNESRSRRRPFSSRQRTSSRQATDSRASRSNKQLKEIRNSSSLQKDDLTTGTTHAQLDDSRCTSSDDYCWICHKVGQMVICSYCPRVYHPACLCMDRFPETWLCPECQDLLVSECVWYQQPNWRNVTQERVQRMLCFLINRLSIQQWAEHFREPVDTEKVVGYSDLIAYPMDLRTLYERNKAGRYASAQAFLGDFRWILHDCTIFNGTSSLLTSHARILDRACQRELALMKACPVCYENRMVAMFLLPSTSTTLPLLTANEWLPTFVVGKVQSDSATRDDGAVDQSAASTDATNSENVDPWWFTKLCNQVHPLVWVRLLHYPLWPGKVMAVDGNNLLVSFFGDYDVIVAPAGSAQLHSLARAGRSLHHASESSATAPLESLGSPSSVDSSRTPPQSVLSSVIPTSTRFSKSTDHSSDANYKRAVAELDYHVSLLQAHFPKFKLPAVSVEFNRGHVNRFYKCCSEIREIGPSSKKAKINSVADTCSQTTGSTIPLDNNSQSGRVEKSGAIGPYPEPLLTRMADSLRGSFKNTSAEERINKSSVLDPSTALLMVESHAQQPGKSASHTDVATTSASGTQMDVSEGQLPGQSGVFQHEVLTVLHPLPENSYNSKQQGLSHQAKYRKTLSFGRSFGTLILFRNTMSIGALCISLSELGQFCESILSSPASDGDEVHRLFDKFRSQINETLKSLEEKWRMTRSTVATTGQQSNEPPILSPVTTEKQIQTLQDDVTERGVGREAKQPVGPVEQEESHGTTPPALTGFQAVMMESEIHRLDRENQRLNLLLAFTRAEMALEMRNRITELRRVWNFEISAILEAASKIWEQDVIRIVDAVKRKQWRDPKTRSLLTLQVHEKLLTFNSSKGNSNKILLPHYPKQLPKLYRPPVKHVGLKVLGHEPVPLNIWKCFLRTFTTGCARVGIVTRYLDDLRNVGYGRIELYDSNVTPGTRGVPLKRICKILQLLGQAPTEKDIKNICDAYSPEGLSQKDFRKYSSEQHLRRTTPSVKFEEFCEILTKHVLSRDELYSKLFAAFRIFDPLDVGVIDATKLRETLLTVGECFTEKEAREFIKQANPTDEGKLPYEHYHLGFKQKFHDRAKFKGLTQNDESFQLDWQGSKGAQRSSDTCGKVHHTISLENRKRHGKRSLKVSHQKISEALSKLRGRPVLDFWQTAFVRQLVDAYPPPKPKQSGAKSKGKSVKKTPN</sequence>
<feature type="domain" description="Bromo" evidence="8">
    <location>
        <begin position="299"/>
        <end position="369"/>
    </location>
</feature>
<dbReference type="GO" id="GO:0003714">
    <property type="term" value="F:transcription corepressor activity"/>
    <property type="evidence" value="ECO:0007669"/>
    <property type="project" value="TreeGrafter"/>
</dbReference>
<feature type="region of interest" description="Disordered" evidence="7">
    <location>
        <begin position="94"/>
        <end position="220"/>
    </location>
</feature>
<dbReference type="SMART" id="SM00297">
    <property type="entry name" value="BROMO"/>
    <property type="match status" value="1"/>
</dbReference>
<keyword evidence="10" id="KW-0808">Transferase</keyword>
<dbReference type="SUPFAM" id="SSF47370">
    <property type="entry name" value="Bromodomain"/>
    <property type="match status" value="1"/>
</dbReference>
<keyword evidence="6" id="KW-0175">Coiled coil</keyword>
<dbReference type="GO" id="GO:0016301">
    <property type="term" value="F:kinase activity"/>
    <property type="evidence" value="ECO:0007669"/>
    <property type="project" value="UniProtKB-KW"/>
</dbReference>
<gene>
    <name evidence="10" type="ORF">CLF_109372</name>
</gene>
<evidence type="ECO:0000256" key="6">
    <source>
        <dbReference type="SAM" id="Coils"/>
    </source>
</evidence>
<dbReference type="SUPFAM" id="SSF47473">
    <property type="entry name" value="EF-hand"/>
    <property type="match status" value="1"/>
</dbReference>
<feature type="region of interest" description="Disordered" evidence="7">
    <location>
        <begin position="645"/>
        <end position="671"/>
    </location>
</feature>
<dbReference type="InterPro" id="IPR036427">
    <property type="entry name" value="Bromodomain-like_sf"/>
</dbReference>
<feature type="compositionally biased region" description="Basic residues" evidence="7">
    <location>
        <begin position="1345"/>
        <end position="1355"/>
    </location>
</feature>
<evidence type="ECO:0000259" key="8">
    <source>
        <dbReference type="PROSITE" id="PS50014"/>
    </source>
</evidence>
<feature type="compositionally biased region" description="Polar residues" evidence="7">
    <location>
        <begin position="538"/>
        <end position="555"/>
    </location>
</feature>
<feature type="coiled-coil region" evidence="6">
    <location>
        <begin position="919"/>
        <end position="946"/>
    </location>
</feature>
<reference evidence="10" key="1">
    <citation type="journal article" date="2011" name="Genome Biol.">
        <title>The draft genome of the carcinogenic human liver fluke Clonorchis sinensis.</title>
        <authorList>
            <person name="Wang X."/>
            <person name="Chen W."/>
            <person name="Huang Y."/>
            <person name="Sun J."/>
            <person name="Men J."/>
            <person name="Liu H."/>
            <person name="Luo F."/>
            <person name="Guo L."/>
            <person name="Lv X."/>
            <person name="Deng C."/>
            <person name="Zhou C."/>
            <person name="Fan Y."/>
            <person name="Li X."/>
            <person name="Huang L."/>
            <person name="Hu Y."/>
            <person name="Liang C."/>
            <person name="Hu X."/>
            <person name="Xu J."/>
            <person name="Yu X."/>
        </authorList>
    </citation>
    <scope>NUCLEOTIDE SEQUENCE [LARGE SCALE GENOMIC DNA]</scope>
    <source>
        <strain evidence="10">Henan</strain>
    </source>
</reference>
<keyword evidence="3" id="KW-0862">Zinc</keyword>
<dbReference type="CDD" id="cd15538">
    <property type="entry name" value="PHD_PRKCBP1"/>
    <property type="match status" value="1"/>
</dbReference>
<feature type="compositionally biased region" description="Polar residues" evidence="7">
    <location>
        <begin position="112"/>
        <end position="148"/>
    </location>
</feature>
<evidence type="ECO:0000256" key="4">
    <source>
        <dbReference type="ARBA" id="ARBA00023117"/>
    </source>
</evidence>
<evidence type="ECO:0000313" key="11">
    <source>
        <dbReference type="Proteomes" id="UP000008909"/>
    </source>
</evidence>
<evidence type="ECO:0000256" key="1">
    <source>
        <dbReference type="ARBA" id="ARBA00022723"/>
    </source>
</evidence>
<dbReference type="Proteomes" id="UP000008909">
    <property type="component" value="Unassembled WGS sequence"/>
</dbReference>
<dbReference type="InterPro" id="IPR011011">
    <property type="entry name" value="Znf_FYVE_PHD"/>
</dbReference>
<dbReference type="PROSITE" id="PS50812">
    <property type="entry name" value="PWWP"/>
    <property type="match status" value="1"/>
</dbReference>
<dbReference type="Gene3D" id="3.30.40.10">
    <property type="entry name" value="Zinc/RING finger domain, C3HC4 (zinc finger)"/>
    <property type="match status" value="1"/>
</dbReference>
<feature type="region of interest" description="Disordered" evidence="7">
    <location>
        <begin position="1332"/>
        <end position="1355"/>
    </location>
</feature>
<feature type="region of interest" description="Disordered" evidence="7">
    <location>
        <begin position="711"/>
        <end position="737"/>
    </location>
</feature>
<dbReference type="PANTHER" id="PTHR46453">
    <property type="entry name" value="PROTEIN KINASE C-BINDING PROTEIN 1"/>
    <property type="match status" value="1"/>
</dbReference>
<dbReference type="InterPro" id="IPR000313">
    <property type="entry name" value="PWWP_dom"/>
</dbReference>
<evidence type="ECO:0000256" key="5">
    <source>
        <dbReference type="PROSITE-ProRule" id="PRU00035"/>
    </source>
</evidence>
<dbReference type="InterPro" id="IPR013083">
    <property type="entry name" value="Znf_RING/FYVE/PHD"/>
</dbReference>
<feature type="compositionally biased region" description="Polar residues" evidence="7">
    <location>
        <begin position="711"/>
        <end position="735"/>
    </location>
</feature>
<dbReference type="SMART" id="SM00249">
    <property type="entry name" value="PHD"/>
    <property type="match status" value="1"/>
</dbReference>
<proteinExistence type="predicted"/>
<keyword evidence="10" id="KW-0418">Kinase</keyword>
<evidence type="ECO:0000256" key="3">
    <source>
        <dbReference type="ARBA" id="ARBA00022833"/>
    </source>
</evidence>
<dbReference type="InterPro" id="IPR011992">
    <property type="entry name" value="EF-hand-dom_pair"/>
</dbReference>
<feature type="compositionally biased region" description="Basic and acidic residues" evidence="7">
    <location>
        <begin position="885"/>
        <end position="895"/>
    </location>
</feature>
<evidence type="ECO:0000259" key="9">
    <source>
        <dbReference type="PROSITE" id="PS50812"/>
    </source>
</evidence>
<feature type="domain" description="PWWP" evidence="9">
    <location>
        <begin position="466"/>
        <end position="501"/>
    </location>
</feature>
<keyword evidence="11" id="KW-1185">Reference proteome</keyword>
<evidence type="ECO:0000256" key="2">
    <source>
        <dbReference type="ARBA" id="ARBA00022771"/>
    </source>
</evidence>
<dbReference type="EMBL" id="DF143404">
    <property type="protein sequence ID" value="GAA53030.1"/>
    <property type="molecule type" value="Genomic_DNA"/>
</dbReference>
<dbReference type="InterPro" id="IPR001965">
    <property type="entry name" value="Znf_PHD"/>
</dbReference>
<dbReference type="PRINTS" id="PR00503">
    <property type="entry name" value="BROMODOMAIN"/>
</dbReference>
<name>G7YJ97_CLOSI</name>
<evidence type="ECO:0000313" key="10">
    <source>
        <dbReference type="EMBL" id="GAA53030.1"/>
    </source>
</evidence>
<dbReference type="InterPro" id="IPR019786">
    <property type="entry name" value="Zinc_finger_PHD-type_CS"/>
</dbReference>
<dbReference type="InterPro" id="IPR001487">
    <property type="entry name" value="Bromodomain"/>
</dbReference>
<dbReference type="Pfam" id="PF00439">
    <property type="entry name" value="Bromodomain"/>
    <property type="match status" value="1"/>
</dbReference>
<dbReference type="PROSITE" id="PS01359">
    <property type="entry name" value="ZF_PHD_1"/>
    <property type="match status" value="1"/>
</dbReference>
<evidence type="ECO:0000256" key="7">
    <source>
        <dbReference type="SAM" id="MobiDB-lite"/>
    </source>
</evidence>
<dbReference type="SUPFAM" id="SSF57903">
    <property type="entry name" value="FYVE/PHD zinc finger"/>
    <property type="match status" value="1"/>
</dbReference>
<dbReference type="SUPFAM" id="SSF63748">
    <property type="entry name" value="Tudor/PWWP/MBT"/>
    <property type="match status" value="1"/>
</dbReference>
<dbReference type="PROSITE" id="PS50014">
    <property type="entry name" value="BROMODOMAIN_2"/>
    <property type="match status" value="1"/>
</dbReference>